<dbReference type="RefSeq" id="XP_067543990.1">
    <property type="nucleotide sequence ID" value="XM_067688802.1"/>
</dbReference>
<dbReference type="STRING" id="1805483.A0A177ECR0"/>
<feature type="region of interest" description="Disordered" evidence="1">
    <location>
        <begin position="1"/>
        <end position="47"/>
    </location>
</feature>
<reference evidence="3 4" key="1">
    <citation type="submission" date="2016-02" db="EMBL/GenBank/DDBJ databases">
        <title>Discovery of a natural microsporidian pathogen with a broad tissue tropism in Caenorhabditis elegans.</title>
        <authorList>
            <person name="Luallen R.J."/>
            <person name="Reinke A.W."/>
            <person name="Tong L."/>
            <person name="Botts M.R."/>
            <person name="Felix M.-A."/>
            <person name="Troemel E.R."/>
        </authorList>
    </citation>
    <scope>NUCLEOTIDE SEQUENCE [LARGE SCALE GENOMIC DNA]</scope>
    <source>
        <strain evidence="3 4">JUm2807</strain>
    </source>
</reference>
<dbReference type="GeneID" id="93647734"/>
<dbReference type="SMART" id="SM00717">
    <property type="entry name" value="SANT"/>
    <property type="match status" value="1"/>
</dbReference>
<dbReference type="Pfam" id="PF15963">
    <property type="entry name" value="Myb_DNA-bind_7"/>
    <property type="match status" value="1"/>
</dbReference>
<proteinExistence type="predicted"/>
<dbReference type="SUPFAM" id="SSF46689">
    <property type="entry name" value="Homeodomain-like"/>
    <property type="match status" value="1"/>
</dbReference>
<dbReference type="InterPro" id="IPR001005">
    <property type="entry name" value="SANT/Myb"/>
</dbReference>
<dbReference type="CDD" id="cd00167">
    <property type="entry name" value="SANT"/>
    <property type="match status" value="1"/>
</dbReference>
<dbReference type="InterPro" id="IPR009057">
    <property type="entry name" value="Homeodomain-like_sf"/>
</dbReference>
<dbReference type="GO" id="GO:0001156">
    <property type="term" value="F:TFIIIC-class transcription factor complex binding"/>
    <property type="evidence" value="ECO:0007669"/>
    <property type="project" value="TreeGrafter"/>
</dbReference>
<accession>A0A177ECR0</accession>
<dbReference type="GO" id="GO:0000126">
    <property type="term" value="C:transcription factor TFIIIB complex"/>
    <property type="evidence" value="ECO:0007669"/>
    <property type="project" value="TreeGrafter"/>
</dbReference>
<dbReference type="PANTHER" id="PTHR22929">
    <property type="entry name" value="RNA POLYMERASE III TRANSCRIPTION INITIATION FACTOR B"/>
    <property type="match status" value="1"/>
</dbReference>
<gene>
    <name evidence="3" type="ORF">NEDG_01384</name>
</gene>
<dbReference type="AlphaFoldDB" id="A0A177ECR0"/>
<evidence type="ECO:0000259" key="2">
    <source>
        <dbReference type="SMART" id="SM00717"/>
    </source>
</evidence>
<dbReference type="Gene3D" id="1.20.58.1880">
    <property type="match status" value="1"/>
</dbReference>
<name>A0A177ECR0_9MICR</name>
<dbReference type="PANTHER" id="PTHR22929:SF0">
    <property type="entry name" value="TRANSCRIPTION FACTOR TFIIIB COMPONENT B'' HOMOLOG"/>
    <property type="match status" value="1"/>
</dbReference>
<dbReference type="InterPro" id="IPR039467">
    <property type="entry name" value="TFIIIB_B''_Myb"/>
</dbReference>
<dbReference type="VEuPathDB" id="MicrosporidiaDB:NEDG_01384"/>
<dbReference type="GO" id="GO:0070898">
    <property type="term" value="P:RNA polymerase III preinitiation complex assembly"/>
    <property type="evidence" value="ECO:0007669"/>
    <property type="project" value="TreeGrafter"/>
</dbReference>
<evidence type="ECO:0000313" key="3">
    <source>
        <dbReference type="EMBL" id="OAG29311.1"/>
    </source>
</evidence>
<comment type="caution">
    <text evidence="3">The sequence shown here is derived from an EMBL/GenBank/DDBJ whole genome shotgun (WGS) entry which is preliminary data.</text>
</comment>
<protein>
    <recommendedName>
        <fullName evidence="2">Myb-like domain-containing protein</fullName>
    </recommendedName>
</protein>
<evidence type="ECO:0000313" key="4">
    <source>
        <dbReference type="Proteomes" id="UP000185944"/>
    </source>
</evidence>
<dbReference type="OrthoDB" id="272624at2759"/>
<evidence type="ECO:0000256" key="1">
    <source>
        <dbReference type="SAM" id="MobiDB-lite"/>
    </source>
</evidence>
<dbReference type="EMBL" id="LTDL01000041">
    <property type="protein sequence ID" value="OAG29311.1"/>
    <property type="molecule type" value="Genomic_DNA"/>
</dbReference>
<sequence length="166" mass="19238">MGDSSNPPAPNSSQSLAHFLENKNFPAAKKQAKRRRNTEDPETDPDSLIVVDGKIVMNDAERGTYIEDRVTSFSYGKAPSKRSRWSKEETLLFYKTLSLCGTDFTMIEKIFTDRDRKQLKNKFSKEEKEHPERVNSALESKHRFSKSDLEKLKEEYSDIKNRTQIE</sequence>
<dbReference type="Proteomes" id="UP000185944">
    <property type="component" value="Unassembled WGS sequence"/>
</dbReference>
<feature type="region of interest" description="Disordered" evidence="1">
    <location>
        <begin position="121"/>
        <end position="149"/>
    </location>
</feature>
<keyword evidence="4" id="KW-1185">Reference proteome</keyword>
<feature type="compositionally biased region" description="Low complexity" evidence="1">
    <location>
        <begin position="1"/>
        <end position="15"/>
    </location>
</feature>
<organism evidence="3 4">
    <name type="scientific">Nematocida displodere</name>
    <dbReference type="NCBI Taxonomy" id="1805483"/>
    <lineage>
        <taxon>Eukaryota</taxon>
        <taxon>Fungi</taxon>
        <taxon>Fungi incertae sedis</taxon>
        <taxon>Microsporidia</taxon>
        <taxon>Nematocida</taxon>
    </lineage>
</organism>
<feature type="domain" description="Myb-like" evidence="2">
    <location>
        <begin position="81"/>
        <end position="129"/>
    </location>
</feature>